<dbReference type="SUPFAM" id="SSF55469">
    <property type="entry name" value="FMN-dependent nitroreductase-like"/>
    <property type="match status" value="1"/>
</dbReference>
<evidence type="ECO:0000313" key="5">
    <source>
        <dbReference type="EMBL" id="CAB5022103.1"/>
    </source>
</evidence>
<dbReference type="EMBL" id="CAFBPQ010000017">
    <property type="protein sequence ID" value="CAB5022103.1"/>
    <property type="molecule type" value="Genomic_DNA"/>
</dbReference>
<evidence type="ECO:0000313" key="4">
    <source>
        <dbReference type="EMBL" id="CAB4969807.1"/>
    </source>
</evidence>
<evidence type="ECO:0000259" key="1">
    <source>
        <dbReference type="Pfam" id="PF00881"/>
    </source>
</evidence>
<dbReference type="GO" id="GO:0016491">
    <property type="term" value="F:oxidoreductase activity"/>
    <property type="evidence" value="ECO:0007669"/>
    <property type="project" value="InterPro"/>
</dbReference>
<dbReference type="AlphaFoldDB" id="A0A6J6S1X0"/>
<dbReference type="InterPro" id="IPR029479">
    <property type="entry name" value="Nitroreductase"/>
</dbReference>
<evidence type="ECO:0000313" key="3">
    <source>
        <dbReference type="EMBL" id="CAB4904560.1"/>
    </source>
</evidence>
<sequence>MNVPEFLRARRSVRSFSTTPIDRSTLDVLISAALIAPAPHHSQPWRWAVLESDSAKQSLSKSMGDSWSRDMQNDGVPEEKVLELVAKSMARINAAPAALLGCLTHSGLDRYPDKVRQDAEWSMAQLSLGAAIENLMLSATELGLATCWVAAPIFCSEQARESLSLPETWIPQALILVGNPDAEYIPRERPEISLDEFRTFY</sequence>
<dbReference type="EMBL" id="CAFBOF010000003">
    <property type="protein sequence ID" value="CAB4969807.1"/>
    <property type="molecule type" value="Genomic_DNA"/>
</dbReference>
<reference evidence="2" key="1">
    <citation type="submission" date="2020-05" db="EMBL/GenBank/DDBJ databases">
        <authorList>
            <person name="Chiriac C."/>
            <person name="Salcher M."/>
            <person name="Ghai R."/>
            <person name="Kavagutti S V."/>
        </authorList>
    </citation>
    <scope>NUCLEOTIDE SEQUENCE</scope>
</reference>
<dbReference type="Pfam" id="PF00881">
    <property type="entry name" value="Nitroreductase"/>
    <property type="match status" value="1"/>
</dbReference>
<dbReference type="PANTHER" id="PTHR23026:SF123">
    <property type="entry name" value="NAD(P)H NITROREDUCTASE RV3131-RELATED"/>
    <property type="match status" value="1"/>
</dbReference>
<name>A0A6J6S1X0_9ZZZZ</name>
<organism evidence="2">
    <name type="scientific">freshwater metagenome</name>
    <dbReference type="NCBI Taxonomy" id="449393"/>
    <lineage>
        <taxon>unclassified sequences</taxon>
        <taxon>metagenomes</taxon>
        <taxon>ecological metagenomes</taxon>
    </lineage>
</organism>
<evidence type="ECO:0000313" key="2">
    <source>
        <dbReference type="EMBL" id="CAB4728816.1"/>
    </source>
</evidence>
<accession>A0A6J6S1X0</accession>
<feature type="domain" description="Nitroreductase" evidence="1">
    <location>
        <begin position="7"/>
        <end position="178"/>
    </location>
</feature>
<dbReference type="EMBL" id="CAEZYK010000070">
    <property type="protein sequence ID" value="CAB4728816.1"/>
    <property type="molecule type" value="Genomic_DNA"/>
</dbReference>
<dbReference type="EMBL" id="CAFBMM010000025">
    <property type="protein sequence ID" value="CAB4904560.1"/>
    <property type="molecule type" value="Genomic_DNA"/>
</dbReference>
<dbReference type="Gene3D" id="3.40.109.10">
    <property type="entry name" value="NADH Oxidase"/>
    <property type="match status" value="1"/>
</dbReference>
<dbReference type="PANTHER" id="PTHR23026">
    <property type="entry name" value="NADPH NITROREDUCTASE"/>
    <property type="match status" value="1"/>
</dbReference>
<dbReference type="InterPro" id="IPR050627">
    <property type="entry name" value="Nitroreductase/BluB"/>
</dbReference>
<gene>
    <name evidence="2" type="ORF">UFOPK2683_01146</name>
    <name evidence="3" type="ORF">UFOPK3605_00679</name>
    <name evidence="4" type="ORF">UFOPK3897_00323</name>
    <name evidence="5" type="ORF">UFOPK4121_00730</name>
</gene>
<dbReference type="InterPro" id="IPR000415">
    <property type="entry name" value="Nitroreductase-like"/>
</dbReference>
<protein>
    <submittedName>
        <fullName evidence="2">Unannotated protein</fullName>
    </submittedName>
</protein>
<proteinExistence type="predicted"/>